<dbReference type="Proteomes" id="UP000669179">
    <property type="component" value="Unassembled WGS sequence"/>
</dbReference>
<evidence type="ECO:0000313" key="6">
    <source>
        <dbReference type="Proteomes" id="UP000669179"/>
    </source>
</evidence>
<dbReference type="AlphaFoldDB" id="A0A939P7S6"/>
<dbReference type="InterPro" id="IPR000792">
    <property type="entry name" value="Tscrpt_reg_LuxR_C"/>
</dbReference>
<evidence type="ECO:0000256" key="2">
    <source>
        <dbReference type="ARBA" id="ARBA00023125"/>
    </source>
</evidence>
<dbReference type="InterPro" id="IPR036388">
    <property type="entry name" value="WH-like_DNA-bd_sf"/>
</dbReference>
<keyword evidence="1" id="KW-0805">Transcription regulation</keyword>
<evidence type="ECO:0000313" key="5">
    <source>
        <dbReference type="EMBL" id="MBO2447417.1"/>
    </source>
</evidence>
<name>A0A939P7S6_9ACTN</name>
<keyword evidence="6" id="KW-1185">Reference proteome</keyword>
<dbReference type="SUPFAM" id="SSF46894">
    <property type="entry name" value="C-terminal effector domain of the bipartite response regulators"/>
    <property type="match status" value="1"/>
</dbReference>
<dbReference type="SUPFAM" id="SSF52540">
    <property type="entry name" value="P-loop containing nucleoside triphosphate hydrolases"/>
    <property type="match status" value="1"/>
</dbReference>
<dbReference type="Pfam" id="PF25873">
    <property type="entry name" value="WHD_MalT"/>
    <property type="match status" value="1"/>
</dbReference>
<keyword evidence="3" id="KW-0804">Transcription</keyword>
<feature type="domain" description="HTH luxR-type" evidence="4">
    <location>
        <begin position="827"/>
        <end position="892"/>
    </location>
</feature>
<reference evidence="5" key="1">
    <citation type="submission" date="2021-03" db="EMBL/GenBank/DDBJ databases">
        <authorList>
            <person name="Kanchanasin P."/>
            <person name="Saeng-In P."/>
            <person name="Phongsopitanun W."/>
            <person name="Yuki M."/>
            <person name="Kudo T."/>
            <person name="Ohkuma M."/>
            <person name="Tanasupawat S."/>
        </authorList>
    </citation>
    <scope>NUCLEOTIDE SEQUENCE</scope>
    <source>
        <strain evidence="5">GKU 128</strain>
    </source>
</reference>
<dbReference type="GO" id="GO:0016887">
    <property type="term" value="F:ATP hydrolysis activity"/>
    <property type="evidence" value="ECO:0007669"/>
    <property type="project" value="InterPro"/>
</dbReference>
<evidence type="ECO:0000256" key="1">
    <source>
        <dbReference type="ARBA" id="ARBA00023015"/>
    </source>
</evidence>
<evidence type="ECO:0000259" key="4">
    <source>
        <dbReference type="PROSITE" id="PS50043"/>
    </source>
</evidence>
<dbReference type="InterPro" id="IPR011990">
    <property type="entry name" value="TPR-like_helical_dom_sf"/>
</dbReference>
<dbReference type="InterPro" id="IPR016032">
    <property type="entry name" value="Sig_transdc_resp-reg_C-effctor"/>
</dbReference>
<dbReference type="PANTHER" id="PTHR44688">
    <property type="entry name" value="DNA-BINDING TRANSCRIPTIONAL ACTIVATOR DEVR_DOSR"/>
    <property type="match status" value="1"/>
</dbReference>
<dbReference type="SMART" id="SM00421">
    <property type="entry name" value="HTH_LUXR"/>
    <property type="match status" value="1"/>
</dbReference>
<dbReference type="RefSeq" id="WP_208255072.1">
    <property type="nucleotide sequence ID" value="NZ_JAGEOJ010000004.1"/>
</dbReference>
<dbReference type="Pfam" id="PF13401">
    <property type="entry name" value="AAA_22"/>
    <property type="match status" value="1"/>
</dbReference>
<dbReference type="CDD" id="cd06170">
    <property type="entry name" value="LuxR_C_like"/>
    <property type="match status" value="1"/>
</dbReference>
<dbReference type="GO" id="GO:0003677">
    <property type="term" value="F:DNA binding"/>
    <property type="evidence" value="ECO:0007669"/>
    <property type="project" value="UniProtKB-KW"/>
</dbReference>
<accession>A0A939P7S6</accession>
<comment type="caution">
    <text evidence="5">The sequence shown here is derived from an EMBL/GenBank/DDBJ whole genome shotgun (WGS) entry which is preliminary data.</text>
</comment>
<dbReference type="EMBL" id="JAGEOJ010000004">
    <property type="protein sequence ID" value="MBO2447417.1"/>
    <property type="molecule type" value="Genomic_DNA"/>
</dbReference>
<evidence type="ECO:0000256" key="3">
    <source>
        <dbReference type="ARBA" id="ARBA00023163"/>
    </source>
</evidence>
<dbReference type="PROSITE" id="PS50043">
    <property type="entry name" value="HTH_LUXR_2"/>
    <property type="match status" value="1"/>
</dbReference>
<dbReference type="Gene3D" id="1.25.40.10">
    <property type="entry name" value="Tetratricopeptide repeat domain"/>
    <property type="match status" value="1"/>
</dbReference>
<dbReference type="InterPro" id="IPR059106">
    <property type="entry name" value="WHD_MalT"/>
</dbReference>
<gene>
    <name evidence="5" type="ORF">J4573_09995</name>
</gene>
<dbReference type="PANTHER" id="PTHR44688:SF16">
    <property type="entry name" value="DNA-BINDING TRANSCRIPTIONAL ACTIVATOR DEVR_DOSR"/>
    <property type="match status" value="1"/>
</dbReference>
<dbReference type="GO" id="GO:0006355">
    <property type="term" value="P:regulation of DNA-templated transcription"/>
    <property type="evidence" value="ECO:0007669"/>
    <property type="project" value="InterPro"/>
</dbReference>
<organism evidence="5 6">
    <name type="scientific">Actinomadura barringtoniae</name>
    <dbReference type="NCBI Taxonomy" id="1427535"/>
    <lineage>
        <taxon>Bacteria</taxon>
        <taxon>Bacillati</taxon>
        <taxon>Actinomycetota</taxon>
        <taxon>Actinomycetes</taxon>
        <taxon>Streptosporangiales</taxon>
        <taxon>Thermomonosporaceae</taxon>
        <taxon>Actinomadura</taxon>
    </lineage>
</organism>
<proteinExistence type="predicted"/>
<dbReference type="InterPro" id="IPR049945">
    <property type="entry name" value="AAA_22"/>
</dbReference>
<dbReference type="Pfam" id="PF00196">
    <property type="entry name" value="GerE"/>
    <property type="match status" value="1"/>
</dbReference>
<dbReference type="InterPro" id="IPR027417">
    <property type="entry name" value="P-loop_NTPase"/>
</dbReference>
<keyword evidence="2" id="KW-0238">DNA-binding</keyword>
<dbReference type="Gene3D" id="3.40.50.300">
    <property type="entry name" value="P-loop containing nucleotide triphosphate hydrolases"/>
    <property type="match status" value="1"/>
</dbReference>
<sequence length="894" mass="95774">MSTTPAGTPDNATAIPTRPEWIIERPRLAARLDKGVRGPLTVVTGPPGAGKTALVATWAHAREHAGAPPPAPAWVTCDVGMEPGPFWSRVVRALTRAGVLGDDFVAVEHRPNGADDLFLADVAAALTGRPDRTVLVLDDFQAPLSPVVIHGLASLVELARPSLRLVLVGRHDPPLALHRYRLAQELTEIRRDALAFGHRETQALLAQHDVALSPASLEALHRRTEGWAAGLRMAAMSMEQHPDPEAFVAHFAGDDQAVVGYLVEQILDAQSTEERHVLLRTSLPDRITADLAAELAGAEAGRLFPVLVRQNAFVQPLGGGWYRYQQMFAEALRLVLRHEMPGEVSALHSRAARWFGDAGLLTEAVRHAVRAGDWPYACRLAVDRLAVGEVLGISGDHALANAFRGLPVAMVTAGDDPAPALMSAAEALGRGDDRACARALGRAEALLGAHTGVDGPRQAAARLTATIIHIVRSAPGDEASLRVMLADADVALAGFPDELTALRPELHALVNGTRGRMDFRAGRLSEAAVSFGAAVQAWTDSGADYERRTDLGYLGLVEALSGRFRRAADLAVKAARMPDAAGPTAGRLAAPAHLARAWACLEAYDLAATRKELDRADLAIREWCEGAGRLSESCLTGLHGLVSGRAELASGRADRAIERLRAAQRVAPPEWLSRRITVAEAEALVTRGEGQEACDVLERAGGESTAEGRLVLARAQLSEGAPATSAGTLRPLLAESTAVPPNTRVEAWLLEACLAYASGDCSRGRRSLDRALRLAEREWVLLPFAIAAGWLRPVLRRDGELRRVHRRLLTPVGLGGEPAVTMPGDDEADIVGHLSARELEVLGHLAGMLTTEEIAQEMYVSINTVKTHLKSIYRKLAVTRRGDAVRRARQLSLL</sequence>
<dbReference type="Gene3D" id="1.10.10.10">
    <property type="entry name" value="Winged helix-like DNA-binding domain superfamily/Winged helix DNA-binding domain"/>
    <property type="match status" value="1"/>
</dbReference>
<dbReference type="PRINTS" id="PR00038">
    <property type="entry name" value="HTHLUXR"/>
</dbReference>
<protein>
    <submittedName>
        <fullName evidence="5">AAA family ATPase</fullName>
    </submittedName>
</protein>